<evidence type="ECO:0000256" key="4">
    <source>
        <dbReference type="ARBA" id="ARBA00023136"/>
    </source>
</evidence>
<reference evidence="8" key="1">
    <citation type="submission" date="2017-09" db="EMBL/GenBank/DDBJ databases">
        <title>Depth-based differentiation of microbial function through sediment-hosted aquifers and enrichment of novel symbionts in the deep terrestrial subsurface.</title>
        <authorList>
            <person name="Probst A.J."/>
            <person name="Ladd B."/>
            <person name="Jarett J.K."/>
            <person name="Geller-Mcgrath D.E."/>
            <person name="Sieber C.M.K."/>
            <person name="Emerson J.B."/>
            <person name="Anantharaman K."/>
            <person name="Thomas B.C."/>
            <person name="Malmstrom R."/>
            <person name="Stieglmeier M."/>
            <person name="Klingl A."/>
            <person name="Woyke T."/>
            <person name="Ryan C.M."/>
            <person name="Banfield J.F."/>
        </authorList>
    </citation>
    <scope>NUCLEOTIDE SEQUENCE [LARGE SCALE GENOMIC DNA]</scope>
</reference>
<organism evidence="7 8">
    <name type="scientific">Candidatus Uhrbacteria bacterium CG_4_10_14_0_8_um_filter_58_22</name>
    <dbReference type="NCBI Taxonomy" id="1975029"/>
    <lineage>
        <taxon>Bacteria</taxon>
        <taxon>Candidatus Uhriibacteriota</taxon>
    </lineage>
</organism>
<feature type="compositionally biased region" description="Polar residues" evidence="5">
    <location>
        <begin position="1"/>
        <end position="13"/>
    </location>
</feature>
<gene>
    <name evidence="7" type="ORF">COY93_02955</name>
</gene>
<evidence type="ECO:0000313" key="8">
    <source>
        <dbReference type="Proteomes" id="UP000230973"/>
    </source>
</evidence>
<accession>A0A2M7QB40</accession>
<evidence type="ECO:0000256" key="1">
    <source>
        <dbReference type="ARBA" id="ARBA00004141"/>
    </source>
</evidence>
<dbReference type="InterPro" id="IPR019109">
    <property type="entry name" value="MamF_MmsF"/>
</dbReference>
<feature type="transmembrane region" description="Helical" evidence="6">
    <location>
        <begin position="79"/>
        <end position="99"/>
    </location>
</feature>
<dbReference type="Proteomes" id="UP000230973">
    <property type="component" value="Unassembled WGS sequence"/>
</dbReference>
<dbReference type="Pfam" id="PF09685">
    <property type="entry name" value="MamF_MmsF"/>
    <property type="match status" value="1"/>
</dbReference>
<comment type="caution">
    <text evidence="7">The sequence shown here is derived from an EMBL/GenBank/DDBJ whole genome shotgun (WGS) entry which is preliminary data.</text>
</comment>
<keyword evidence="2 6" id="KW-0812">Transmembrane</keyword>
<evidence type="ECO:0008006" key="9">
    <source>
        <dbReference type="Google" id="ProtNLM"/>
    </source>
</evidence>
<evidence type="ECO:0000313" key="7">
    <source>
        <dbReference type="EMBL" id="PIY62479.1"/>
    </source>
</evidence>
<dbReference type="EMBL" id="PFLC01000037">
    <property type="protein sequence ID" value="PIY62479.1"/>
    <property type="molecule type" value="Genomic_DNA"/>
</dbReference>
<proteinExistence type="predicted"/>
<evidence type="ECO:0000256" key="6">
    <source>
        <dbReference type="SAM" id="Phobius"/>
    </source>
</evidence>
<sequence>MNNESDQSRSQTKPAEPVNRSDEQRLIAALSYVGILFLVPLLYSKKDEEIKFHLRQGIVLFVADVVVSFVGWIPIVGWLLVILALVVSIYGFIQAWQGVRWEIPFLSKYARQIKL</sequence>
<name>A0A2M7QB40_9BACT</name>
<feature type="transmembrane region" description="Helical" evidence="6">
    <location>
        <begin position="26"/>
        <end position="44"/>
    </location>
</feature>
<feature type="region of interest" description="Disordered" evidence="5">
    <location>
        <begin position="1"/>
        <end position="20"/>
    </location>
</feature>
<evidence type="ECO:0000256" key="2">
    <source>
        <dbReference type="ARBA" id="ARBA00022692"/>
    </source>
</evidence>
<dbReference type="AlphaFoldDB" id="A0A2M7QB40"/>
<evidence type="ECO:0000256" key="5">
    <source>
        <dbReference type="SAM" id="MobiDB-lite"/>
    </source>
</evidence>
<evidence type="ECO:0000256" key="3">
    <source>
        <dbReference type="ARBA" id="ARBA00022989"/>
    </source>
</evidence>
<protein>
    <recommendedName>
        <fullName evidence="9">DUF4870 domain-containing protein</fullName>
    </recommendedName>
</protein>
<keyword evidence="4 6" id="KW-0472">Membrane</keyword>
<comment type="subcellular location">
    <subcellularLocation>
        <location evidence="1">Membrane</location>
        <topology evidence="1">Multi-pass membrane protein</topology>
    </subcellularLocation>
</comment>
<keyword evidence="3 6" id="KW-1133">Transmembrane helix</keyword>